<feature type="transmembrane region" description="Helical" evidence="1">
    <location>
        <begin position="214"/>
        <end position="238"/>
    </location>
</feature>
<keyword evidence="1" id="KW-0812">Transmembrane</keyword>
<dbReference type="AlphaFoldDB" id="A0A0M0K6F2"/>
<feature type="transmembrane region" description="Helical" evidence="1">
    <location>
        <begin position="291"/>
        <end position="310"/>
    </location>
</feature>
<dbReference type="PANTHER" id="PTHR11319:SF35">
    <property type="entry name" value="OUTER MEMBRANE PROTEIN PMPC-RELATED"/>
    <property type="match status" value="1"/>
</dbReference>
<dbReference type="PANTHER" id="PTHR11319">
    <property type="entry name" value="G PROTEIN-COUPLED RECEPTOR-RELATED"/>
    <property type="match status" value="1"/>
</dbReference>
<evidence type="ECO:0000313" key="2">
    <source>
        <dbReference type="EMBL" id="KOO33943.1"/>
    </source>
</evidence>
<feature type="transmembrane region" description="Helical" evidence="1">
    <location>
        <begin position="317"/>
        <end position="339"/>
    </location>
</feature>
<keyword evidence="3" id="KW-1185">Reference proteome</keyword>
<gene>
    <name evidence="2" type="ORF">Ctob_008379</name>
</gene>
<accession>A0A0M0K6F2</accession>
<dbReference type="InterPro" id="IPR035897">
    <property type="entry name" value="Toll_tir_struct_dom_sf"/>
</dbReference>
<protein>
    <submittedName>
        <fullName evidence="2">Putative extracellular nuclease</fullName>
    </submittedName>
</protein>
<organism evidence="2 3">
    <name type="scientific">Chrysochromulina tobinii</name>
    <dbReference type="NCBI Taxonomy" id="1460289"/>
    <lineage>
        <taxon>Eukaryota</taxon>
        <taxon>Haptista</taxon>
        <taxon>Haptophyta</taxon>
        <taxon>Prymnesiophyceae</taxon>
        <taxon>Prymnesiales</taxon>
        <taxon>Chrysochromulinaceae</taxon>
        <taxon>Chrysochromulina</taxon>
    </lineage>
</organism>
<evidence type="ECO:0000256" key="1">
    <source>
        <dbReference type="SAM" id="Phobius"/>
    </source>
</evidence>
<proteinExistence type="predicted"/>
<reference evidence="3" key="1">
    <citation type="journal article" date="2015" name="PLoS Genet.">
        <title>Genome Sequence and Transcriptome Analyses of Chrysochromulina tobin: Metabolic Tools for Enhanced Algal Fitness in the Prominent Order Prymnesiales (Haptophyceae).</title>
        <authorList>
            <person name="Hovde B.T."/>
            <person name="Deodato C.R."/>
            <person name="Hunsperger H.M."/>
            <person name="Ryken S.A."/>
            <person name="Yost W."/>
            <person name="Jha R.K."/>
            <person name="Patterson J."/>
            <person name="Monnat R.J. Jr."/>
            <person name="Barlow S.B."/>
            <person name="Starkenburg S.R."/>
            <person name="Cattolico R.A."/>
        </authorList>
    </citation>
    <scope>NUCLEOTIDE SEQUENCE</scope>
    <source>
        <strain evidence="3">CCMP291</strain>
    </source>
</reference>
<evidence type="ECO:0000313" key="3">
    <source>
        <dbReference type="Proteomes" id="UP000037460"/>
    </source>
</evidence>
<dbReference type="Gene3D" id="3.40.50.10140">
    <property type="entry name" value="Toll/interleukin-1 receptor homology (TIR) domain"/>
    <property type="match status" value="1"/>
</dbReference>
<sequence length="781" mass="84778">MRDLNVFNYALTSAELDALRTTGMLPSRGAPILVAGCPTPPSMPPPSAPPPPCTIVATYAKIVVGFSQCLGAFRSFTRVRLPEPFATFISWLDVLNIDFAQILSIECATGQRLGFVYELGGIIIQPLFGLLGVLLLGTFVWLCRPPDGERRCFLSLSSLLGQPQITNLLFWVLLVLYSSVCQCTASAFVCLPYYEHSLLAQDASIVCYTSLDWQVGAGLSVAAMLIFCVGLPMGLLLWTRKYRQGSAVEQERVAILLVSYHDHAWFFEAFDLLRKWLLSAVVLLVYPNTQWQLVFGAFITSAAVGVNLVLQPYKERLCGVAASAALFQLQATYIIALAFYTEENESVLTDTGDIAAGSILVLINIACFVLFLAYLVHASANAVVDVGSISATPTTVWPLGKGAAVGSMALTRPQSTTAQLSKAEAPTGSQYACFLSHYKQEAGSDARYLADIMTRMLGGTPVFLDSSALSDLRTLFTHGVHRSDALVLLATEHVLLRSWCLIEIFEAVMQKKPVLYMAIAGKGFTIQKARTLLSRFEDELADHSPSTAAELLEYFASASSVERNGKVSIGMLANTVLSSLPTSEHAMFTLNLHLTDNRIAADVIDLIEAMAERTAQIDSDVRLAAQPNSEQLLRVALEEVRAAKAVLLFLTEGCLLRPWLLLECYVACVHGVPLVPLMVTGGQYDYAAARQTLANLRQTLDEQNPGASAVLEVALETMGASLDDLQEKLHGTIPHLIALPFSPNDTANAMLALVESAEEVHEAQRMAREKSSDPAISDEVV</sequence>
<dbReference type="Proteomes" id="UP000037460">
    <property type="component" value="Unassembled WGS sequence"/>
</dbReference>
<dbReference type="EMBL" id="JWZX01001376">
    <property type="protein sequence ID" value="KOO33943.1"/>
    <property type="molecule type" value="Genomic_DNA"/>
</dbReference>
<name>A0A0M0K6F2_9EUKA</name>
<feature type="transmembrane region" description="Helical" evidence="1">
    <location>
        <begin position="168"/>
        <end position="194"/>
    </location>
</feature>
<dbReference type="OrthoDB" id="418110at2759"/>
<keyword evidence="1" id="KW-0472">Membrane</keyword>
<feature type="transmembrane region" description="Helical" evidence="1">
    <location>
        <begin position="122"/>
        <end position="143"/>
    </location>
</feature>
<comment type="caution">
    <text evidence="2">The sequence shown here is derived from an EMBL/GenBank/DDBJ whole genome shotgun (WGS) entry which is preliminary data.</text>
</comment>
<dbReference type="SUPFAM" id="SSF52200">
    <property type="entry name" value="Toll/Interleukin receptor TIR domain"/>
    <property type="match status" value="1"/>
</dbReference>
<feature type="transmembrane region" description="Helical" evidence="1">
    <location>
        <begin position="354"/>
        <end position="376"/>
    </location>
</feature>
<keyword evidence="1" id="KW-1133">Transmembrane helix</keyword>
<feature type="transmembrane region" description="Helical" evidence="1">
    <location>
        <begin position="265"/>
        <end position="285"/>
    </location>
</feature>